<dbReference type="AlphaFoldDB" id="A0A117RC17"/>
<dbReference type="InterPro" id="IPR011004">
    <property type="entry name" value="Trimer_LpxA-like_sf"/>
</dbReference>
<organism evidence="12 13">
    <name type="scientific">Streptomyces bungoensis</name>
    <dbReference type="NCBI Taxonomy" id="285568"/>
    <lineage>
        <taxon>Bacteria</taxon>
        <taxon>Bacillati</taxon>
        <taxon>Actinomycetota</taxon>
        <taxon>Actinomycetes</taxon>
        <taxon>Kitasatosporales</taxon>
        <taxon>Streptomycetaceae</taxon>
        <taxon>Streptomyces</taxon>
    </lineage>
</organism>
<dbReference type="HAMAP" id="MF_00624">
    <property type="entry name" value="GlgC"/>
    <property type="match status" value="1"/>
</dbReference>
<evidence type="ECO:0000256" key="4">
    <source>
        <dbReference type="ARBA" id="ARBA00022695"/>
    </source>
</evidence>
<evidence type="ECO:0000259" key="10">
    <source>
        <dbReference type="Pfam" id="PF00483"/>
    </source>
</evidence>
<evidence type="ECO:0000259" key="11">
    <source>
        <dbReference type="Pfam" id="PF24894"/>
    </source>
</evidence>
<feature type="domain" description="Nucleotidyl transferase" evidence="10">
    <location>
        <begin position="10"/>
        <end position="279"/>
    </location>
</feature>
<dbReference type="PROSITE" id="PS00808">
    <property type="entry name" value="ADP_GLC_PYROPHOSPH_1"/>
    <property type="match status" value="1"/>
</dbReference>
<dbReference type="GO" id="GO:0005978">
    <property type="term" value="P:glycogen biosynthetic process"/>
    <property type="evidence" value="ECO:0007669"/>
    <property type="project" value="UniProtKB-UniRule"/>
</dbReference>
<feature type="binding site" evidence="9">
    <location>
        <position position="165"/>
    </location>
    <ligand>
        <name>alpha-D-glucose 1-phosphate</name>
        <dbReference type="ChEBI" id="CHEBI:58601"/>
    </ligand>
</feature>
<dbReference type="STRING" id="285568.AQJ66_22340"/>
<keyword evidence="13" id="KW-1185">Reference proteome</keyword>
<keyword evidence="6 9" id="KW-0067">ATP-binding</keyword>
<feature type="binding site" evidence="9">
    <location>
        <begin position="181"/>
        <end position="182"/>
    </location>
    <ligand>
        <name>alpha-D-glucose 1-phosphate</name>
        <dbReference type="ChEBI" id="CHEBI:58601"/>
    </ligand>
</feature>
<dbReference type="CDD" id="cd04651">
    <property type="entry name" value="LbH_G1P_AT_C"/>
    <property type="match status" value="1"/>
</dbReference>
<dbReference type="Pfam" id="PF24894">
    <property type="entry name" value="Hexapep_GlmU"/>
    <property type="match status" value="1"/>
</dbReference>
<comment type="caution">
    <text evidence="12">The sequence shown here is derived from an EMBL/GenBank/DDBJ whole genome shotgun (WGS) entry which is preliminary data.</text>
</comment>
<evidence type="ECO:0000256" key="1">
    <source>
        <dbReference type="ARBA" id="ARBA00010443"/>
    </source>
</evidence>
<dbReference type="OrthoDB" id="9801810at2"/>
<comment type="function">
    <text evidence="9">Involved in the biosynthesis of ADP-glucose, a building block required for the elongation reactions to produce glycogen. Catalyzes the reaction between ATP and alpha-D-glucose 1-phosphate (G1P) to produce pyrophosphate and ADP-Glc.</text>
</comment>
<feature type="binding site" evidence="9">
    <location>
        <position position="199"/>
    </location>
    <ligand>
        <name>alpha-D-glucose 1-phosphate</name>
        <dbReference type="ChEBI" id="CHEBI:58601"/>
    </ligand>
</feature>
<evidence type="ECO:0000313" key="13">
    <source>
        <dbReference type="Proteomes" id="UP000053024"/>
    </source>
</evidence>
<dbReference type="PROSITE" id="PS00809">
    <property type="entry name" value="ADP_GLC_PYROPHOSPH_2"/>
    <property type="match status" value="1"/>
</dbReference>
<dbReference type="SUPFAM" id="SSF51161">
    <property type="entry name" value="Trimeric LpxA-like enzymes"/>
    <property type="match status" value="1"/>
</dbReference>
<keyword evidence="2 9" id="KW-0321">Glycogen metabolism</keyword>
<keyword evidence="8 9" id="KW-0119">Carbohydrate metabolism</keyword>
<dbReference type="InterPro" id="IPR005835">
    <property type="entry name" value="NTP_transferase_dom"/>
</dbReference>
<keyword evidence="4 9" id="KW-0548">Nucleotidyltransferase</keyword>
<proteinExistence type="inferred from homology"/>
<dbReference type="NCBIfam" id="TIGR02091">
    <property type="entry name" value="glgC"/>
    <property type="match status" value="1"/>
</dbReference>
<accession>A0A117RC17</accession>
<comment type="pathway">
    <text evidence="9">Glycan biosynthesis; glycogen biosynthesis.</text>
</comment>
<dbReference type="NCBIfam" id="NF002023">
    <property type="entry name" value="PRK00844.1"/>
    <property type="match status" value="1"/>
</dbReference>
<evidence type="ECO:0000256" key="7">
    <source>
        <dbReference type="ARBA" id="ARBA00023056"/>
    </source>
</evidence>
<dbReference type="Proteomes" id="UP000053024">
    <property type="component" value="Unassembled WGS sequence"/>
</dbReference>
<dbReference type="UniPathway" id="UPA00164"/>
<dbReference type="InterPro" id="IPR005836">
    <property type="entry name" value="ADP_Glu_pyroP_CS"/>
</dbReference>
<dbReference type="InterPro" id="IPR023049">
    <property type="entry name" value="GlgC_bac"/>
</dbReference>
<dbReference type="InterPro" id="IPR029044">
    <property type="entry name" value="Nucleotide-diphossugar_trans"/>
</dbReference>
<dbReference type="Pfam" id="PF00483">
    <property type="entry name" value="NTP_transferase"/>
    <property type="match status" value="1"/>
</dbReference>
<keyword evidence="7 9" id="KW-0320">Glycogen biosynthesis</keyword>
<feature type="site" description="Could play a key role in the communication between the regulatory and the substrate sites" evidence="9">
    <location>
        <position position="62"/>
    </location>
</feature>
<dbReference type="InterPro" id="IPR056818">
    <property type="entry name" value="GlmU/GlgC-like_hexapep"/>
</dbReference>
<comment type="subunit">
    <text evidence="9">Homotetramer.</text>
</comment>
<dbReference type="RefSeq" id="WP_061925145.1">
    <property type="nucleotide sequence ID" value="NZ_JBEYBH010000002.1"/>
</dbReference>
<evidence type="ECO:0000256" key="6">
    <source>
        <dbReference type="ARBA" id="ARBA00022840"/>
    </source>
</evidence>
<evidence type="ECO:0000256" key="5">
    <source>
        <dbReference type="ARBA" id="ARBA00022741"/>
    </source>
</evidence>
<feature type="domain" description="Glucose-1-phosphate adenylyltransferase/Bifunctional protein GlmU-like C-terminal hexapeptide" evidence="11">
    <location>
        <begin position="308"/>
        <end position="397"/>
    </location>
</feature>
<dbReference type="PANTHER" id="PTHR43523:SF2">
    <property type="entry name" value="GLUCOSE-1-PHOSPHATE ADENYLYLTRANSFERASE"/>
    <property type="match status" value="1"/>
</dbReference>
<protein>
    <recommendedName>
        <fullName evidence="9">Glucose-1-phosphate adenylyltransferase</fullName>
        <ecNumber evidence="9">2.7.7.27</ecNumber>
    </recommendedName>
    <alternativeName>
        <fullName evidence="9">ADP-glucose pyrophosphorylase</fullName>
        <shortName evidence="9">ADPGlc PPase</shortName>
    </alternativeName>
    <alternativeName>
        <fullName evidence="9">ADP-glucose synthase</fullName>
    </alternativeName>
</protein>
<evidence type="ECO:0000256" key="9">
    <source>
        <dbReference type="HAMAP-Rule" id="MF_00624"/>
    </source>
</evidence>
<feature type="binding site" evidence="9">
    <location>
        <position position="100"/>
    </location>
    <ligand>
        <name>alpha-D-glucose 1-phosphate</name>
        <dbReference type="ChEBI" id="CHEBI:58601"/>
    </ligand>
</feature>
<dbReference type="InterPro" id="IPR011831">
    <property type="entry name" value="ADP-Glc_PPase"/>
</dbReference>
<dbReference type="CDD" id="cd02508">
    <property type="entry name" value="ADP_Glucose_PP"/>
    <property type="match status" value="1"/>
</dbReference>
<dbReference type="PROSITE" id="PS00810">
    <property type="entry name" value="ADP_GLC_PYROPHOSPH_3"/>
    <property type="match status" value="1"/>
</dbReference>
<evidence type="ECO:0000313" key="12">
    <source>
        <dbReference type="EMBL" id="KUN82545.1"/>
    </source>
</evidence>
<dbReference type="EMBL" id="LMWX01000037">
    <property type="protein sequence ID" value="KUN82545.1"/>
    <property type="molecule type" value="Genomic_DNA"/>
</dbReference>
<evidence type="ECO:0000256" key="2">
    <source>
        <dbReference type="ARBA" id="ARBA00022600"/>
    </source>
</evidence>
<dbReference type="SUPFAM" id="SSF53448">
    <property type="entry name" value="Nucleotide-diphospho-sugar transferases"/>
    <property type="match status" value="1"/>
</dbReference>
<dbReference type="PANTHER" id="PTHR43523">
    <property type="entry name" value="GLUCOSE-1-PHOSPHATE ADENYLYLTRANSFERASE-RELATED"/>
    <property type="match status" value="1"/>
</dbReference>
<keyword evidence="3 9" id="KW-0808">Transferase</keyword>
<gene>
    <name evidence="9" type="primary">glgC</name>
    <name evidence="12" type="ORF">AQJ66_22340</name>
</gene>
<dbReference type="Gene3D" id="2.160.10.10">
    <property type="entry name" value="Hexapeptide repeat proteins"/>
    <property type="match status" value="1"/>
</dbReference>
<evidence type="ECO:0000256" key="3">
    <source>
        <dbReference type="ARBA" id="ARBA00022679"/>
    </source>
</evidence>
<dbReference type="EC" id="2.7.7.27" evidence="9"/>
<reference evidence="12 13" key="1">
    <citation type="submission" date="2015-10" db="EMBL/GenBank/DDBJ databases">
        <title>Draft genome sequence of Streptomyces bungoensis DSM 41781, type strain for the species Streptomyces bungoensis.</title>
        <authorList>
            <person name="Ruckert C."/>
            <person name="Winkler A."/>
            <person name="Kalinowski J."/>
            <person name="Kampfer P."/>
            <person name="Glaeser S."/>
        </authorList>
    </citation>
    <scope>NUCLEOTIDE SEQUENCE [LARGE SCALE GENOMIC DNA]</scope>
    <source>
        <strain evidence="12 13">DSM 41781</strain>
    </source>
</reference>
<keyword evidence="5 9" id="KW-0547">Nucleotide-binding</keyword>
<dbReference type="GO" id="GO:0005524">
    <property type="term" value="F:ATP binding"/>
    <property type="evidence" value="ECO:0007669"/>
    <property type="project" value="UniProtKB-KW"/>
</dbReference>
<dbReference type="Gene3D" id="3.90.550.10">
    <property type="entry name" value="Spore Coat Polysaccharide Biosynthesis Protein SpsA, Chain A"/>
    <property type="match status" value="1"/>
</dbReference>
<sequence length="406" mass="44008">MRRGGPSVLGIVLAGGEGKRLMPLTADRAKPAVTFGGTYRLVDFVLSNLVNADVLRICVLTQYKSHSLDRHITTTWRMSSLLGNYVTPVPAQQRLGPRWYLGSADAILQSLNLVYDEQPEYVAVFGADHVYRMDPRQMLRRHIEGGAGVTVAGIRVPRAESSSFGVITPGSDGRTVERFLEKPADPPGLADDPECVFASMGNYIFTTKALVEALQRDAEDGQSVHDMGGSILPQLTARGEAQLYDFSDNHVPGETTRDQGYWRDVGTLDAYYEAHMDLIAERPAFNLYNRQWPIYTHSYQLSPARFNAGGIASESIISAGCLIRGQVTRSVLSPGVRVDPGAVVQGSVLHDNVHIGRGAVVRGAVLDKNVEVPPGATIGVNPERDAELYTVSKGGVIALGKGQRVP</sequence>
<comment type="similarity">
    <text evidence="1 9">Belongs to the bacterial/plant glucose-1-phosphate adenylyltransferase family.</text>
</comment>
<comment type="catalytic activity">
    <reaction evidence="9">
        <text>alpha-D-glucose 1-phosphate + ATP + H(+) = ADP-alpha-D-glucose + diphosphate</text>
        <dbReference type="Rhea" id="RHEA:12120"/>
        <dbReference type="ChEBI" id="CHEBI:15378"/>
        <dbReference type="ChEBI" id="CHEBI:30616"/>
        <dbReference type="ChEBI" id="CHEBI:33019"/>
        <dbReference type="ChEBI" id="CHEBI:57498"/>
        <dbReference type="ChEBI" id="CHEBI:58601"/>
        <dbReference type="EC" id="2.7.7.27"/>
    </reaction>
</comment>
<evidence type="ECO:0000256" key="8">
    <source>
        <dbReference type="ARBA" id="ARBA00023277"/>
    </source>
</evidence>
<dbReference type="GO" id="GO:0008878">
    <property type="term" value="F:glucose-1-phosphate adenylyltransferase activity"/>
    <property type="evidence" value="ECO:0007669"/>
    <property type="project" value="UniProtKB-UniRule"/>
</dbReference>
<name>A0A117RC17_9ACTN</name>
<feature type="site" description="Could play a key role in the communication between the regulatory and the substrate sites" evidence="9">
    <location>
        <position position="99"/>
    </location>
</feature>